<sequence>MRKAVLLLSSFSIVIVVSIALFGSSAYAQTSCPPYTFSNNNRYANCNPLPVLDSFLYWSYHLSNNTVDIAHRHTGLTASSWVAWCLNPSGARMIGSQCLVAFVNSTGLPHPFTSAITGYNTRLQEGPLSFRVPRIAAEFRNSTEMIIYATIELPHGRTNFTHIWQHGLVSSSGAFQAHPMTPQHLRPFANIDFATGTTASSSGGGGSKQRLRNVHGIINVVSWGMMMPLGAMIARYVRVLKPPNPVWFYLHVTCQCLAYLLGVAGWATGLHLGSRSPGVLSLRLRPKPDHKYRIYWNVYHHSIGYSVITLSIVNIFKGFDILDPEKKWKRAYVSFLIALGAVAVCLEVFTCFVVTKRKRQTSKQPLTANGVNGA</sequence>
<keyword evidence="4 10" id="KW-0732">Signal</keyword>
<gene>
    <name evidence="13" type="ORF">PHJA_000293800</name>
</gene>
<dbReference type="CDD" id="cd09629">
    <property type="entry name" value="DOMON_CIL1_like"/>
    <property type="match status" value="1"/>
</dbReference>
<dbReference type="AlphaFoldDB" id="A0A830BBY5"/>
<dbReference type="Gene3D" id="1.20.120.1770">
    <property type="match status" value="2"/>
</dbReference>
<evidence type="ECO:0000256" key="3">
    <source>
        <dbReference type="ARBA" id="ARBA00022692"/>
    </source>
</evidence>
<keyword evidence="8" id="KW-0408">Iron</keyword>
<organism evidence="13 14">
    <name type="scientific">Phtheirospermum japonicum</name>
    <dbReference type="NCBI Taxonomy" id="374723"/>
    <lineage>
        <taxon>Eukaryota</taxon>
        <taxon>Viridiplantae</taxon>
        <taxon>Streptophyta</taxon>
        <taxon>Embryophyta</taxon>
        <taxon>Tracheophyta</taxon>
        <taxon>Spermatophyta</taxon>
        <taxon>Magnoliopsida</taxon>
        <taxon>eudicotyledons</taxon>
        <taxon>Gunneridae</taxon>
        <taxon>Pentapetalae</taxon>
        <taxon>asterids</taxon>
        <taxon>lamiids</taxon>
        <taxon>Lamiales</taxon>
        <taxon>Orobanchaceae</taxon>
        <taxon>Orobanchaceae incertae sedis</taxon>
        <taxon>Phtheirospermum</taxon>
    </lineage>
</organism>
<dbReference type="EMBL" id="BMAC01000031">
    <property type="protein sequence ID" value="GFP81505.1"/>
    <property type="molecule type" value="Genomic_DNA"/>
</dbReference>
<evidence type="ECO:0000256" key="5">
    <source>
        <dbReference type="ARBA" id="ARBA00022982"/>
    </source>
</evidence>
<feature type="binding site" description="axial binding residue" evidence="8">
    <location>
        <position position="251"/>
    </location>
    <ligand>
        <name>heme b</name>
        <dbReference type="ChEBI" id="CHEBI:60344"/>
        <label>1</label>
    </ligand>
    <ligandPart>
        <name>Fe</name>
        <dbReference type="ChEBI" id="CHEBI:18248"/>
    </ligandPart>
</feature>
<dbReference type="SMART" id="SM00665">
    <property type="entry name" value="B561"/>
    <property type="match status" value="1"/>
</dbReference>
<accession>A0A830BBY5</accession>
<keyword evidence="8" id="KW-0479">Metal-binding</keyword>
<dbReference type="PIRSF" id="PIRSF037471">
    <property type="entry name" value="UCP037471"/>
    <property type="match status" value="1"/>
</dbReference>
<dbReference type="PROSITE" id="PS50836">
    <property type="entry name" value="DOMON"/>
    <property type="match status" value="1"/>
</dbReference>
<evidence type="ECO:0000256" key="1">
    <source>
        <dbReference type="ARBA" id="ARBA00004370"/>
    </source>
</evidence>
<dbReference type="InterPro" id="IPR017214">
    <property type="entry name" value="UCP037471"/>
</dbReference>
<dbReference type="InterPro" id="IPR006593">
    <property type="entry name" value="Cyt_b561/ferric_Rdtase_TM"/>
</dbReference>
<dbReference type="InterPro" id="IPR045265">
    <property type="entry name" value="AIR12_DOMON"/>
</dbReference>
<evidence type="ECO:0000256" key="8">
    <source>
        <dbReference type="PIRSR" id="PIRSR037471-1"/>
    </source>
</evidence>
<evidence type="ECO:0000256" key="10">
    <source>
        <dbReference type="SAM" id="SignalP"/>
    </source>
</evidence>
<evidence type="ECO:0000313" key="13">
    <source>
        <dbReference type="EMBL" id="GFP81505.1"/>
    </source>
</evidence>
<name>A0A830BBY5_9LAMI</name>
<protein>
    <submittedName>
        <fullName evidence="13">Cytochrome b561 and DOMON domain-containing protein at5g47530</fullName>
    </submittedName>
</protein>
<dbReference type="CDD" id="cd08760">
    <property type="entry name" value="Cyt_b561_FRRS1_like"/>
    <property type="match status" value="1"/>
</dbReference>
<feature type="transmembrane region" description="Helical" evidence="9">
    <location>
        <begin position="246"/>
        <end position="273"/>
    </location>
</feature>
<keyword evidence="5" id="KW-0249">Electron transport</keyword>
<dbReference type="PANTHER" id="PTHR23130:SF223">
    <property type="entry name" value="CYTOCHROME B561 AND DOMON DOMAIN-CONTAINING PROTEIN"/>
    <property type="match status" value="1"/>
</dbReference>
<evidence type="ECO:0000256" key="6">
    <source>
        <dbReference type="ARBA" id="ARBA00022989"/>
    </source>
</evidence>
<evidence type="ECO:0000259" key="12">
    <source>
        <dbReference type="PROSITE" id="PS50939"/>
    </source>
</evidence>
<dbReference type="PANTHER" id="PTHR23130">
    <property type="entry name" value="CYTOCHROME B561 AND DOMON DOMAIN-CONTAINING PROTEIN"/>
    <property type="match status" value="1"/>
</dbReference>
<dbReference type="Pfam" id="PF04526">
    <property type="entry name" value="DUF568"/>
    <property type="match status" value="1"/>
</dbReference>
<evidence type="ECO:0000313" key="14">
    <source>
        <dbReference type="Proteomes" id="UP000653305"/>
    </source>
</evidence>
<feature type="transmembrane region" description="Helical" evidence="9">
    <location>
        <begin position="294"/>
        <end position="316"/>
    </location>
</feature>
<keyword evidence="7 9" id="KW-0472">Membrane</keyword>
<proteinExistence type="predicted"/>
<evidence type="ECO:0000256" key="7">
    <source>
        <dbReference type="ARBA" id="ARBA00023136"/>
    </source>
</evidence>
<keyword evidence="2" id="KW-0813">Transport</keyword>
<reference evidence="13" key="1">
    <citation type="submission" date="2020-07" db="EMBL/GenBank/DDBJ databases">
        <title>Ethylene signaling mediates host invasion by parasitic plants.</title>
        <authorList>
            <person name="Yoshida S."/>
        </authorList>
    </citation>
    <scope>NUCLEOTIDE SEQUENCE</scope>
    <source>
        <strain evidence="13">Okayama</strain>
    </source>
</reference>
<dbReference type="PROSITE" id="PS50939">
    <property type="entry name" value="CYTOCHROME_B561"/>
    <property type="match status" value="1"/>
</dbReference>
<feature type="binding site" description="axial binding residue" evidence="8">
    <location>
        <position position="215"/>
    </location>
    <ligand>
        <name>heme b</name>
        <dbReference type="ChEBI" id="CHEBI:60344"/>
        <label>1</label>
    </ligand>
    <ligandPart>
        <name>Fe</name>
        <dbReference type="ChEBI" id="CHEBI:18248"/>
    </ligandPart>
</feature>
<dbReference type="InterPro" id="IPR005018">
    <property type="entry name" value="DOMON_domain"/>
</dbReference>
<keyword evidence="6 9" id="KW-1133">Transmembrane helix</keyword>
<dbReference type="GO" id="GO:0046872">
    <property type="term" value="F:metal ion binding"/>
    <property type="evidence" value="ECO:0007669"/>
    <property type="project" value="UniProtKB-KW"/>
</dbReference>
<evidence type="ECO:0000256" key="2">
    <source>
        <dbReference type="ARBA" id="ARBA00022448"/>
    </source>
</evidence>
<keyword evidence="14" id="KW-1185">Reference proteome</keyword>
<feature type="domain" description="Cytochrome b561" evidence="12">
    <location>
        <begin position="174"/>
        <end position="374"/>
    </location>
</feature>
<dbReference type="GO" id="GO:0016020">
    <property type="term" value="C:membrane"/>
    <property type="evidence" value="ECO:0007669"/>
    <property type="project" value="UniProtKB-SubCell"/>
</dbReference>
<dbReference type="OrthoDB" id="2419613at2759"/>
<feature type="domain" description="DOMON" evidence="11">
    <location>
        <begin position="52"/>
        <end position="167"/>
    </location>
</feature>
<dbReference type="Proteomes" id="UP000653305">
    <property type="component" value="Unassembled WGS sequence"/>
</dbReference>
<evidence type="ECO:0000256" key="4">
    <source>
        <dbReference type="ARBA" id="ARBA00022729"/>
    </source>
</evidence>
<feature type="transmembrane region" description="Helical" evidence="9">
    <location>
        <begin position="331"/>
        <end position="354"/>
    </location>
</feature>
<feature type="binding site" description="axial binding residue" evidence="8">
    <location>
        <position position="300"/>
    </location>
    <ligand>
        <name>heme b</name>
        <dbReference type="ChEBI" id="CHEBI:60344"/>
        <label>1</label>
    </ligand>
    <ligandPart>
        <name>Fe</name>
        <dbReference type="ChEBI" id="CHEBI:18248"/>
    </ligandPart>
</feature>
<comment type="caution">
    <text evidence="13">The sequence shown here is derived from an EMBL/GenBank/DDBJ whole genome shotgun (WGS) entry which is preliminary data.</text>
</comment>
<keyword evidence="3 9" id="KW-0812">Transmembrane</keyword>
<comment type="subcellular location">
    <subcellularLocation>
        <location evidence="1">Membrane</location>
    </subcellularLocation>
</comment>
<evidence type="ECO:0000256" key="9">
    <source>
        <dbReference type="SAM" id="Phobius"/>
    </source>
</evidence>
<evidence type="ECO:0000259" key="11">
    <source>
        <dbReference type="PROSITE" id="PS50836"/>
    </source>
</evidence>
<feature type="signal peptide" evidence="10">
    <location>
        <begin position="1"/>
        <end position="28"/>
    </location>
</feature>
<feature type="chain" id="PRO_5032502314" evidence="10">
    <location>
        <begin position="29"/>
        <end position="374"/>
    </location>
</feature>